<feature type="transmembrane region" description="Helical" evidence="2">
    <location>
        <begin position="147"/>
        <end position="166"/>
    </location>
</feature>
<accession>A0A2M8WQY2</accession>
<dbReference type="InterPro" id="IPR019554">
    <property type="entry name" value="Soluble_ligand-bd"/>
</dbReference>
<comment type="caution">
    <text evidence="4">The sequence shown here is derived from an EMBL/GenBank/DDBJ whole genome shotgun (WGS) entry which is preliminary data.</text>
</comment>
<dbReference type="RefSeq" id="WP_245859147.1">
    <property type="nucleotide sequence ID" value="NZ_PGTZ01000008.1"/>
</dbReference>
<sequence>MPISRPAAALRRGEPARRHVGRPRPGPLRDRGSTGDARDRGLRLADGRPLAPVVDTSVDAVRDGVHGDPSGGAVDASAPDDWSPVLHDVPAGAVAADPDPDADLATRWRQGALTAVATAYGSAHGHPLTPHETRPAPRRWTLDVRTAAVALAALVAVAAAVVAVAVGRGAGDPILGAAPAVSFPAPAAEAAPGSSGGGTQRTPGAGGDTGAAAGSAVVVDVVGAVRHPGVRTLTTGARVADAIAAAGGATGAADVEQLNLARPVVDGEQVRVPRHGEQLVLDGATPAAGGGGGTGGAADGATGTTAPGPGLVDLNTADVATLDGLPGIGPVIAQRIVDRRTQVGAFTSVDQLEEVSGVGPVLLAKVRDLVRV</sequence>
<dbReference type="InterPro" id="IPR003583">
    <property type="entry name" value="Hlx-hairpin-Hlx_DNA-bd_motif"/>
</dbReference>
<dbReference type="Proteomes" id="UP000231586">
    <property type="component" value="Unassembled WGS sequence"/>
</dbReference>
<feature type="region of interest" description="Disordered" evidence="1">
    <location>
        <begin position="187"/>
        <end position="210"/>
    </location>
</feature>
<keyword evidence="5" id="KW-1185">Reference proteome</keyword>
<evidence type="ECO:0000259" key="3">
    <source>
        <dbReference type="SMART" id="SM00278"/>
    </source>
</evidence>
<dbReference type="AlphaFoldDB" id="A0A2M8WQY2"/>
<dbReference type="PANTHER" id="PTHR21180:SF32">
    <property type="entry name" value="ENDONUCLEASE_EXONUCLEASE_PHOSPHATASE FAMILY DOMAIN-CONTAINING PROTEIN 1"/>
    <property type="match status" value="1"/>
</dbReference>
<evidence type="ECO:0000313" key="5">
    <source>
        <dbReference type="Proteomes" id="UP000231586"/>
    </source>
</evidence>
<reference evidence="4 5" key="1">
    <citation type="submission" date="2017-11" db="EMBL/GenBank/DDBJ databases">
        <title>Genomic Encyclopedia of Archaeal and Bacterial Type Strains, Phase II (KMG-II): From Individual Species to Whole Genera.</title>
        <authorList>
            <person name="Goeker M."/>
        </authorList>
    </citation>
    <scope>NUCLEOTIDE SEQUENCE [LARGE SCALE GENOMIC DNA]</scope>
    <source>
        <strain evidence="4 5">DSM 22413</strain>
    </source>
</reference>
<dbReference type="GO" id="GO:0015628">
    <property type="term" value="P:protein secretion by the type II secretion system"/>
    <property type="evidence" value="ECO:0007669"/>
    <property type="project" value="TreeGrafter"/>
</dbReference>
<dbReference type="InterPro" id="IPR051675">
    <property type="entry name" value="Endo/Exo/Phosphatase_dom_1"/>
</dbReference>
<keyword evidence="2" id="KW-0472">Membrane</keyword>
<dbReference type="EMBL" id="PGTZ01000008">
    <property type="protein sequence ID" value="PJI93341.1"/>
    <property type="molecule type" value="Genomic_DNA"/>
</dbReference>
<dbReference type="SMART" id="SM00278">
    <property type="entry name" value="HhH1"/>
    <property type="match status" value="2"/>
</dbReference>
<keyword evidence="2" id="KW-0812">Transmembrane</keyword>
<organism evidence="4 5">
    <name type="scientific">Luteimicrobium subarcticum</name>
    <dbReference type="NCBI Taxonomy" id="620910"/>
    <lineage>
        <taxon>Bacteria</taxon>
        <taxon>Bacillati</taxon>
        <taxon>Actinomycetota</taxon>
        <taxon>Actinomycetes</taxon>
        <taxon>Micrococcales</taxon>
        <taxon>Luteimicrobium</taxon>
    </lineage>
</organism>
<evidence type="ECO:0000313" key="4">
    <source>
        <dbReference type="EMBL" id="PJI93341.1"/>
    </source>
</evidence>
<feature type="compositionally biased region" description="Basic and acidic residues" evidence="1">
    <location>
        <begin position="27"/>
        <end position="46"/>
    </location>
</feature>
<dbReference type="Gene3D" id="1.10.150.320">
    <property type="entry name" value="Photosystem II 12 kDa extrinsic protein"/>
    <property type="match status" value="1"/>
</dbReference>
<feature type="domain" description="Helix-hairpin-helix DNA-binding motif class 1" evidence="3">
    <location>
        <begin position="350"/>
        <end position="369"/>
    </location>
</feature>
<dbReference type="Pfam" id="PF12836">
    <property type="entry name" value="HHH_3"/>
    <property type="match status" value="1"/>
</dbReference>
<dbReference type="InterPro" id="IPR010994">
    <property type="entry name" value="RuvA_2-like"/>
</dbReference>
<feature type="region of interest" description="Disordered" evidence="1">
    <location>
        <begin position="1"/>
        <end position="80"/>
    </location>
</feature>
<gene>
    <name evidence="4" type="ORF">CLV34_1910</name>
</gene>
<proteinExistence type="predicted"/>
<dbReference type="PANTHER" id="PTHR21180">
    <property type="entry name" value="ENDONUCLEASE/EXONUCLEASE/PHOSPHATASE FAMILY DOMAIN-CONTAINING PROTEIN 1"/>
    <property type="match status" value="1"/>
</dbReference>
<dbReference type="Gene3D" id="3.10.560.10">
    <property type="entry name" value="Outer membrane lipoprotein wza domain like"/>
    <property type="match status" value="1"/>
</dbReference>
<protein>
    <submittedName>
        <fullName evidence="4">Competence protein ComEA</fullName>
    </submittedName>
</protein>
<dbReference type="SUPFAM" id="SSF47781">
    <property type="entry name" value="RuvA domain 2-like"/>
    <property type="match status" value="1"/>
</dbReference>
<dbReference type="GO" id="GO:0015627">
    <property type="term" value="C:type II protein secretion system complex"/>
    <property type="evidence" value="ECO:0007669"/>
    <property type="project" value="TreeGrafter"/>
</dbReference>
<dbReference type="GO" id="GO:0003677">
    <property type="term" value="F:DNA binding"/>
    <property type="evidence" value="ECO:0007669"/>
    <property type="project" value="InterPro"/>
</dbReference>
<dbReference type="GO" id="GO:0006281">
    <property type="term" value="P:DNA repair"/>
    <property type="evidence" value="ECO:0007669"/>
    <property type="project" value="InterPro"/>
</dbReference>
<name>A0A2M8WQY2_9MICO</name>
<feature type="region of interest" description="Disordered" evidence="1">
    <location>
        <begin position="284"/>
        <end position="304"/>
    </location>
</feature>
<feature type="compositionally biased region" description="Gly residues" evidence="1">
    <location>
        <begin position="288"/>
        <end position="298"/>
    </location>
</feature>
<feature type="domain" description="Helix-hairpin-helix DNA-binding motif class 1" evidence="3">
    <location>
        <begin position="320"/>
        <end position="339"/>
    </location>
</feature>
<dbReference type="Pfam" id="PF10531">
    <property type="entry name" value="SLBB"/>
    <property type="match status" value="1"/>
</dbReference>
<keyword evidence="2" id="KW-1133">Transmembrane helix</keyword>
<evidence type="ECO:0000256" key="2">
    <source>
        <dbReference type="SAM" id="Phobius"/>
    </source>
</evidence>
<evidence type="ECO:0000256" key="1">
    <source>
        <dbReference type="SAM" id="MobiDB-lite"/>
    </source>
</evidence>
<feature type="compositionally biased region" description="Gly residues" evidence="1">
    <location>
        <begin position="194"/>
        <end position="209"/>
    </location>
</feature>